<dbReference type="PANTHER" id="PTHR30189">
    <property type="entry name" value="LPS-ASSEMBLY PROTEIN"/>
    <property type="match status" value="1"/>
</dbReference>
<dbReference type="InterPro" id="IPR045659">
    <property type="entry name" value="LptD_2"/>
</dbReference>
<reference evidence="5 6" key="1">
    <citation type="submission" date="2018-04" db="EMBL/GenBank/DDBJ databases">
        <title>Complete genome sequence of Hydrogenophilus thermoluteolus TH-1.</title>
        <authorList>
            <person name="Arai H."/>
        </authorList>
    </citation>
    <scope>NUCLEOTIDE SEQUENCE [LARGE SCALE GENOMIC DNA]</scope>
    <source>
        <strain evidence="5 6">TH-1</strain>
    </source>
</reference>
<comment type="subcellular location">
    <subcellularLocation>
        <location evidence="1">Cell outer membrane</location>
    </subcellularLocation>
</comment>
<keyword evidence="1" id="KW-0472">Membrane</keyword>
<dbReference type="Pfam" id="PF19838">
    <property type="entry name" value="LptD_2"/>
    <property type="match status" value="1"/>
</dbReference>
<evidence type="ECO:0000313" key="6">
    <source>
        <dbReference type="Proteomes" id="UP000262004"/>
    </source>
</evidence>
<dbReference type="PANTHER" id="PTHR30189:SF1">
    <property type="entry name" value="LPS-ASSEMBLY PROTEIN LPTD"/>
    <property type="match status" value="1"/>
</dbReference>
<dbReference type="AlphaFoldDB" id="A0A2Z6DYF0"/>
<accession>A0A2Z6DYF0</accession>
<dbReference type="GO" id="GO:0015920">
    <property type="term" value="P:lipopolysaccharide transport"/>
    <property type="evidence" value="ECO:0007669"/>
    <property type="project" value="InterPro"/>
</dbReference>
<organism evidence="5 6">
    <name type="scientific">Hydrogenophilus thermoluteolus</name>
    <name type="common">Pseudomonas hydrogenothermophila</name>
    <dbReference type="NCBI Taxonomy" id="297"/>
    <lineage>
        <taxon>Bacteria</taxon>
        <taxon>Pseudomonadati</taxon>
        <taxon>Pseudomonadota</taxon>
        <taxon>Hydrogenophilia</taxon>
        <taxon>Hydrogenophilales</taxon>
        <taxon>Hydrogenophilaceae</taxon>
        <taxon>Hydrogenophilus</taxon>
    </lineage>
</organism>
<dbReference type="Gene3D" id="2.60.450.10">
    <property type="entry name" value="Lipopolysaccharide (LPS) transport protein A like domain"/>
    <property type="match status" value="1"/>
</dbReference>
<dbReference type="EMBL" id="AP018558">
    <property type="protein sequence ID" value="BBD77517.1"/>
    <property type="molecule type" value="Genomic_DNA"/>
</dbReference>
<keyword evidence="1" id="KW-0998">Cell outer membrane</keyword>
<feature type="domain" description="LPS-assembly protein LptD central" evidence="4">
    <location>
        <begin position="230"/>
        <end position="306"/>
    </location>
</feature>
<comment type="caution">
    <text evidence="1">Lacks conserved residue(s) required for the propagation of feature annotation.</text>
</comment>
<dbReference type="GO" id="GO:0043165">
    <property type="term" value="P:Gram-negative-bacterium-type cell outer membrane assembly"/>
    <property type="evidence" value="ECO:0007669"/>
    <property type="project" value="UniProtKB-UniRule"/>
</dbReference>
<evidence type="ECO:0000259" key="4">
    <source>
        <dbReference type="Pfam" id="PF19838"/>
    </source>
</evidence>
<dbReference type="HAMAP" id="MF_01411">
    <property type="entry name" value="LPS_assembly_LptD"/>
    <property type="match status" value="1"/>
</dbReference>
<dbReference type="InterPro" id="IPR050218">
    <property type="entry name" value="LptD"/>
</dbReference>
<keyword evidence="1" id="KW-0732">Signal</keyword>
<dbReference type="GO" id="GO:1990351">
    <property type="term" value="C:transporter complex"/>
    <property type="evidence" value="ECO:0007669"/>
    <property type="project" value="TreeGrafter"/>
</dbReference>
<gene>
    <name evidence="1" type="primary">lptD</name>
    <name evidence="5" type="ORF">HPTL_1253</name>
</gene>
<dbReference type="KEGG" id="htl:HPTL_1253"/>
<comment type="subunit">
    <text evidence="1">Component of the lipopolysaccharide transport and assembly complex.</text>
</comment>
<evidence type="ECO:0000256" key="2">
    <source>
        <dbReference type="SAM" id="MobiDB-lite"/>
    </source>
</evidence>
<dbReference type="InterPro" id="IPR020889">
    <property type="entry name" value="LipoPS_assembly_LptD"/>
</dbReference>
<evidence type="ECO:0000313" key="5">
    <source>
        <dbReference type="EMBL" id="BBD77517.1"/>
    </source>
</evidence>
<evidence type="ECO:0000259" key="3">
    <source>
        <dbReference type="Pfam" id="PF04453"/>
    </source>
</evidence>
<dbReference type="Pfam" id="PF04453">
    <property type="entry name" value="LptD"/>
    <property type="match status" value="1"/>
</dbReference>
<comment type="similarity">
    <text evidence="1">Belongs to the LptD family.</text>
</comment>
<dbReference type="Proteomes" id="UP000262004">
    <property type="component" value="Chromosome"/>
</dbReference>
<feature type="domain" description="LptD C-terminal" evidence="3">
    <location>
        <begin position="327"/>
        <end position="700"/>
    </location>
</feature>
<dbReference type="GO" id="GO:0009279">
    <property type="term" value="C:cell outer membrane"/>
    <property type="evidence" value="ECO:0007669"/>
    <property type="project" value="UniProtKB-SubCell"/>
</dbReference>
<name>A0A2Z6DYF0_HYDTE</name>
<proteinExistence type="inferred from homology"/>
<comment type="function">
    <text evidence="1">Involved in the assembly of lipopolysaccharide (LPS) at the surface of the outer membrane.</text>
</comment>
<sequence length="792" mass="89380">MGFSSWTWGEGLPPFEVDPSLLGSPSAVPPQQTPVLPHDAAPKDAANPNREPEVPVPLTSATSAQRVSERDLPFLPAGTVVEADRIRGERGKTLVAEGDVVVARDGQFVRAERLTYDEPSETVTATGAVTLEDRALGVRVTGPEAHYNLADKTGVFQQPRYFFTPSEKNPHATDAHGAAQAVYFEGANQYRIERGSWTTCAAPDPDWYLQADRITLDRNTNVGHAQDARLRFGDTTLVALPWLEFPLSKERKSGWLVPSFGVSSRAGVQVAVPYYFNLAPNYDLTLTPRIYTRRGLQLGSQFRYLTESMRGTLEAEVLPSDREAGRTRALGIWRHEQRFTDQLYGTVDYNAVGDRDYFKDLSNNLSLSSTVHLLRQGSLWYHGEGWGSQLLVQQYQTLDRTIETPYRLLPQWRLWSAPVALGNAGRFGTVTFSGQVTQFRHPDAGSISSSGLYWTEGTRWVATPEWRLPIATEWWSVEPRVLAHLSHYSLDQPAVVGGRTTLSRILPIVALDARMAFERDWQLFGRNWLQTLEPRLFYRYAPYRDQSDFPLFDTDRYGFGFAQLFMMNPYTGYDRVADGHSVTVAVTSRLLEPETGRERIRASLAQRFYRDDPKVLLPGEAPWSNRRTDLLAEVVWQPFERWRTKGFWQYDPDEGVNRRFNAAVRYEAGPAKVAGFDYRYTRDQLEEVALSGQWPLAPRWYGVSRIARSLQEDRWTELLAGFEYNGGCWVGRVVLHRYALSSASNNTAIFFQLELNGLGSLGNDPGSLLRRAVPGYGRIAPTGPERSLESGW</sequence>
<protein>
    <recommendedName>
        <fullName evidence="1">LPS-assembly protein LptD</fullName>
    </recommendedName>
</protein>
<keyword evidence="6" id="KW-1185">Reference proteome</keyword>
<feature type="region of interest" description="Disordered" evidence="2">
    <location>
        <begin position="14"/>
        <end position="70"/>
    </location>
</feature>
<dbReference type="InterPro" id="IPR007543">
    <property type="entry name" value="LptD_C"/>
</dbReference>
<evidence type="ECO:0000256" key="1">
    <source>
        <dbReference type="HAMAP-Rule" id="MF_01411"/>
    </source>
</evidence>